<evidence type="ECO:0000259" key="4">
    <source>
        <dbReference type="PROSITE" id="PS50014"/>
    </source>
</evidence>
<accession>A0A2J6PKP5</accession>
<dbReference type="STRING" id="1745343.A0A2J6PKP5"/>
<dbReference type="AlphaFoldDB" id="A0A2J6PKP5"/>
<feature type="region of interest" description="Disordered" evidence="3">
    <location>
        <begin position="74"/>
        <end position="104"/>
    </location>
</feature>
<dbReference type="Pfam" id="PF00439">
    <property type="entry name" value="Bromodomain"/>
    <property type="match status" value="1"/>
</dbReference>
<evidence type="ECO:0000256" key="3">
    <source>
        <dbReference type="SAM" id="MobiDB-lite"/>
    </source>
</evidence>
<dbReference type="PANTHER" id="PTHR15398:SF4">
    <property type="entry name" value="BROMODOMAIN-CONTAINING PROTEIN 8 ISOFORM X1"/>
    <property type="match status" value="1"/>
</dbReference>
<sequence length="882" mass="95992">MNSFATAYTPLETLLLFQSLVAYGTEDQDFTRISDLLSNNSLIKDGPTYDAQRLTSDALRQLYLQLLRDELRAEGQDGQDDGGQTTSRKRKLQSPPLSSIKDAQGHKEKLPLLVDRLYARYRDYMVTAIQEDERRYAELQGEIGDIERGEWDERILKEDQALANKNNAVPSETSRPKTNGAPPEPLLQQTPAAPIIEEPSHGGTNEPVPNLAPLPSGAEVQPEPAAATNVATTQETPLPSPKILDPPRPGNEPPAPNTPRPANNGPQPPTHLQSGSQQPGPWKWEPPYGPPNGPPNQASSYPSGTPYPPPQFNSPQYPPPQGYPAPPRGSFSSSHGIPPPHAHVPSSPINQQHPVLLPPPNAIGRSSPNTPGMPLDALADVAGQQFRAPSGSPMIQQHGPPPAGYQQPYAPQQRPPPPNGQPQWPQQYMPAYSGPPPQYPYPPTQRPPFPPRPDLIQPENRQYTSPYNGNQGPRLPIAGQNQTPRPRQNHPHTPLSQGIFLPTTGSGTRWTPRPEGTTPRLAGVLSPPPMEPLSPILLPKDSLESLKKSTKKQTKKLDQPKLARAPKRGAQRTRAGSPASSVIVGSYRSQSVMSHADEDELSLDNDVSIRHVKEEVATPLGVDDAGDTTADETSTLPRMLSQSGPSPRPKTKRKRASSIPFEARSTGPPGHIMWTKAFTKISASALESISGHRNASTFAAPVKERDAPGYKTIILRPQDLKSIRAAILHGSRAAAAAAPEDINPNASNVWLPISEDLIPPKGIINYAQLEKELMRMFANAVMFNADPDRGFGKAWHSIWKDKGDSVGYEIDEDRVIKDTRAMFADVEKVVGSLRSAERRSEEMRESSMARGVGDDDEVDELAGDGESHAGNTGSMAKRRRKG</sequence>
<name>A0A2J6PKP5_9HELO</name>
<proteinExistence type="predicted"/>
<feature type="compositionally biased region" description="Basic and acidic residues" evidence="3">
    <location>
        <begin position="835"/>
        <end position="847"/>
    </location>
</feature>
<dbReference type="GO" id="GO:0006325">
    <property type="term" value="P:chromatin organization"/>
    <property type="evidence" value="ECO:0007669"/>
    <property type="project" value="UniProtKB-ARBA"/>
</dbReference>
<feature type="region of interest" description="Disordered" evidence="3">
    <location>
        <begin position="835"/>
        <end position="882"/>
    </location>
</feature>
<dbReference type="EMBL" id="KZ613520">
    <property type="protein sequence ID" value="PMD14612.1"/>
    <property type="molecule type" value="Genomic_DNA"/>
</dbReference>
<feature type="compositionally biased region" description="Low complexity" evidence="3">
    <location>
        <begin position="295"/>
        <end position="304"/>
    </location>
</feature>
<feature type="compositionally biased region" description="Pro residues" evidence="3">
    <location>
        <begin position="238"/>
        <end position="259"/>
    </location>
</feature>
<evidence type="ECO:0000313" key="5">
    <source>
        <dbReference type="EMBL" id="PMD14612.1"/>
    </source>
</evidence>
<dbReference type="InterPro" id="IPR001487">
    <property type="entry name" value="Bromodomain"/>
</dbReference>
<dbReference type="PROSITE" id="PS50014">
    <property type="entry name" value="BROMODOMAIN_2"/>
    <property type="match status" value="1"/>
</dbReference>
<dbReference type="Gene3D" id="1.20.920.10">
    <property type="entry name" value="Bromodomain-like"/>
    <property type="match status" value="1"/>
</dbReference>
<evidence type="ECO:0000256" key="1">
    <source>
        <dbReference type="ARBA" id="ARBA00023117"/>
    </source>
</evidence>
<dbReference type="SUPFAM" id="SSF47370">
    <property type="entry name" value="Bromodomain"/>
    <property type="match status" value="1"/>
</dbReference>
<feature type="region of interest" description="Disordered" evidence="3">
    <location>
        <begin position="621"/>
        <end position="666"/>
    </location>
</feature>
<dbReference type="OrthoDB" id="21449at2759"/>
<feature type="compositionally biased region" description="Polar residues" evidence="3">
    <location>
        <begin position="631"/>
        <end position="645"/>
    </location>
</feature>
<evidence type="ECO:0000313" key="6">
    <source>
        <dbReference type="Proteomes" id="UP000235672"/>
    </source>
</evidence>
<feature type="compositionally biased region" description="Acidic residues" evidence="3">
    <location>
        <begin position="854"/>
        <end position="863"/>
    </location>
</feature>
<feature type="compositionally biased region" description="Polar residues" evidence="3">
    <location>
        <begin position="163"/>
        <end position="177"/>
    </location>
</feature>
<evidence type="ECO:0000256" key="2">
    <source>
        <dbReference type="PROSITE-ProRule" id="PRU00035"/>
    </source>
</evidence>
<reference evidence="5 6" key="1">
    <citation type="submission" date="2016-05" db="EMBL/GenBank/DDBJ databases">
        <title>A degradative enzymes factory behind the ericoid mycorrhizal symbiosis.</title>
        <authorList>
            <consortium name="DOE Joint Genome Institute"/>
            <person name="Martino E."/>
            <person name="Morin E."/>
            <person name="Grelet G."/>
            <person name="Kuo A."/>
            <person name="Kohler A."/>
            <person name="Daghino S."/>
            <person name="Barry K."/>
            <person name="Choi C."/>
            <person name="Cichocki N."/>
            <person name="Clum A."/>
            <person name="Copeland A."/>
            <person name="Hainaut M."/>
            <person name="Haridas S."/>
            <person name="Labutti K."/>
            <person name="Lindquist E."/>
            <person name="Lipzen A."/>
            <person name="Khouja H.-R."/>
            <person name="Murat C."/>
            <person name="Ohm R."/>
            <person name="Olson A."/>
            <person name="Spatafora J."/>
            <person name="Veneault-Fourrey C."/>
            <person name="Henrissat B."/>
            <person name="Grigoriev I."/>
            <person name="Martin F."/>
            <person name="Perotto S."/>
        </authorList>
    </citation>
    <scope>NUCLEOTIDE SEQUENCE [LARGE SCALE GENOMIC DNA]</scope>
    <source>
        <strain evidence="5 6">UAMH 7357</strain>
    </source>
</reference>
<feature type="compositionally biased region" description="Polar residues" evidence="3">
    <location>
        <begin position="270"/>
        <end position="279"/>
    </location>
</feature>
<keyword evidence="6" id="KW-1185">Reference proteome</keyword>
<feature type="compositionally biased region" description="Polar residues" evidence="3">
    <location>
        <begin position="459"/>
        <end position="471"/>
    </location>
</feature>
<feature type="domain" description="Bromo" evidence="4">
    <location>
        <begin position="690"/>
        <end position="791"/>
    </location>
</feature>
<feature type="compositionally biased region" description="Pro residues" evidence="3">
    <location>
        <begin position="305"/>
        <end position="327"/>
    </location>
</feature>
<protein>
    <recommendedName>
        <fullName evidence="4">Bromo domain-containing protein</fullName>
    </recommendedName>
</protein>
<organism evidence="5 6">
    <name type="scientific">Hyaloscypha hepaticicola</name>
    <dbReference type="NCBI Taxonomy" id="2082293"/>
    <lineage>
        <taxon>Eukaryota</taxon>
        <taxon>Fungi</taxon>
        <taxon>Dikarya</taxon>
        <taxon>Ascomycota</taxon>
        <taxon>Pezizomycotina</taxon>
        <taxon>Leotiomycetes</taxon>
        <taxon>Helotiales</taxon>
        <taxon>Hyaloscyphaceae</taxon>
        <taxon>Hyaloscypha</taxon>
    </lineage>
</organism>
<dbReference type="PANTHER" id="PTHR15398">
    <property type="entry name" value="BROMODOMAIN-CONTAINING PROTEIN 8"/>
    <property type="match status" value="1"/>
</dbReference>
<feature type="region of interest" description="Disordered" evidence="3">
    <location>
        <begin position="162"/>
        <end position="583"/>
    </location>
</feature>
<feature type="compositionally biased region" description="Pro residues" evidence="3">
    <location>
        <begin position="433"/>
        <end position="453"/>
    </location>
</feature>
<dbReference type="GO" id="GO:0035267">
    <property type="term" value="C:NuA4 histone acetyltransferase complex"/>
    <property type="evidence" value="ECO:0007669"/>
    <property type="project" value="TreeGrafter"/>
</dbReference>
<dbReference type="InterPro" id="IPR036427">
    <property type="entry name" value="Bromodomain-like_sf"/>
</dbReference>
<dbReference type="Proteomes" id="UP000235672">
    <property type="component" value="Unassembled WGS sequence"/>
</dbReference>
<keyword evidence="1 2" id="KW-0103">Bromodomain</keyword>
<gene>
    <name evidence="5" type="ORF">NA56DRAFT_610013</name>
</gene>